<dbReference type="GO" id="GO:0016758">
    <property type="term" value="F:hexosyltransferase activity"/>
    <property type="evidence" value="ECO:0007669"/>
    <property type="project" value="InterPro"/>
</dbReference>
<accession>A0A3B1D8U3</accession>
<name>A0A3B1D8U3_9ZZZZ</name>
<dbReference type="Gene3D" id="3.40.50.2000">
    <property type="entry name" value="Glycogen Phosphorylase B"/>
    <property type="match status" value="1"/>
</dbReference>
<protein>
    <recommendedName>
        <fullName evidence="8">Monogalactosyldiacylglycerol synthase</fullName>
    </recommendedName>
</protein>
<dbReference type="PANTHER" id="PTHR43025:SF3">
    <property type="entry name" value="MONOGALACTOSYLDIACYLGLYCEROL SYNTHASE 1, CHLOROPLASTIC"/>
    <property type="match status" value="1"/>
</dbReference>
<keyword evidence="3" id="KW-0328">Glycosyltransferase</keyword>
<organism evidence="7">
    <name type="scientific">hydrothermal vent metagenome</name>
    <dbReference type="NCBI Taxonomy" id="652676"/>
    <lineage>
        <taxon>unclassified sequences</taxon>
        <taxon>metagenomes</taxon>
        <taxon>ecological metagenomes</taxon>
    </lineage>
</organism>
<dbReference type="PANTHER" id="PTHR43025">
    <property type="entry name" value="MONOGALACTOSYLDIACYLGLYCEROL SYNTHASE"/>
    <property type="match status" value="1"/>
</dbReference>
<comment type="subcellular location">
    <subcellularLocation>
        <location evidence="1">Membrane</location>
    </subcellularLocation>
</comment>
<evidence type="ECO:0008006" key="8">
    <source>
        <dbReference type="Google" id="ProtNLM"/>
    </source>
</evidence>
<evidence type="ECO:0000256" key="3">
    <source>
        <dbReference type="ARBA" id="ARBA00022676"/>
    </source>
</evidence>
<comment type="similarity">
    <text evidence="2">Belongs to the glycosyltransferase 28 family.</text>
</comment>
<dbReference type="Pfam" id="PF04101">
    <property type="entry name" value="Glyco_tran_28_C"/>
    <property type="match status" value="1"/>
</dbReference>
<evidence type="ECO:0000256" key="4">
    <source>
        <dbReference type="ARBA" id="ARBA00022679"/>
    </source>
</evidence>
<proteinExistence type="inferred from homology"/>
<feature type="domain" description="Diacylglycerol glucosyltransferase N-terminal" evidence="6">
    <location>
        <begin position="19"/>
        <end position="184"/>
    </location>
</feature>
<dbReference type="InterPro" id="IPR050519">
    <property type="entry name" value="Glycosyltransf_28_UgtP"/>
</dbReference>
<evidence type="ECO:0000256" key="1">
    <source>
        <dbReference type="ARBA" id="ARBA00004370"/>
    </source>
</evidence>
<reference evidence="7" key="1">
    <citation type="submission" date="2018-06" db="EMBL/GenBank/DDBJ databases">
        <authorList>
            <person name="Zhirakovskaya E."/>
        </authorList>
    </citation>
    <scope>NUCLEOTIDE SEQUENCE</scope>
</reference>
<dbReference type="InterPro" id="IPR007235">
    <property type="entry name" value="Glyco_trans_28_C"/>
</dbReference>
<feature type="domain" description="Glycosyl transferase family 28 C-terminal" evidence="5">
    <location>
        <begin position="209"/>
        <end position="357"/>
    </location>
</feature>
<gene>
    <name evidence="7" type="ORF">MNBD_UNCLBAC01-764</name>
</gene>
<dbReference type="SUPFAM" id="SSF53756">
    <property type="entry name" value="UDP-Glycosyltransferase/glycogen phosphorylase"/>
    <property type="match status" value="1"/>
</dbReference>
<evidence type="ECO:0000256" key="2">
    <source>
        <dbReference type="ARBA" id="ARBA00006962"/>
    </source>
</evidence>
<evidence type="ECO:0000259" key="6">
    <source>
        <dbReference type="Pfam" id="PF06925"/>
    </source>
</evidence>
<dbReference type="EMBL" id="UOGJ01000120">
    <property type="protein sequence ID" value="VAX37152.1"/>
    <property type="molecule type" value="Genomic_DNA"/>
</dbReference>
<dbReference type="AlphaFoldDB" id="A0A3B1D8U3"/>
<dbReference type="GO" id="GO:0016020">
    <property type="term" value="C:membrane"/>
    <property type="evidence" value="ECO:0007669"/>
    <property type="project" value="UniProtKB-SubCell"/>
</dbReference>
<dbReference type="InterPro" id="IPR009695">
    <property type="entry name" value="Diacylglyc_glucosyltr_N"/>
</dbReference>
<evidence type="ECO:0000259" key="5">
    <source>
        <dbReference type="Pfam" id="PF04101"/>
    </source>
</evidence>
<evidence type="ECO:0000313" key="7">
    <source>
        <dbReference type="EMBL" id="VAX37152.1"/>
    </source>
</evidence>
<keyword evidence="4" id="KW-0808">Transferase</keyword>
<dbReference type="Pfam" id="PF06925">
    <property type="entry name" value="MGDG_synth"/>
    <property type="match status" value="1"/>
</dbReference>
<dbReference type="GO" id="GO:0009247">
    <property type="term" value="P:glycolipid biosynthetic process"/>
    <property type="evidence" value="ECO:0007669"/>
    <property type="project" value="InterPro"/>
</dbReference>
<sequence length="377" mass="41872">MPNKERRILLMYITKVSGHRQATVAIQQTLKQLNTKVKAPTVNGFGYTYPLLEKVVNGAYMSVIKRTPKVWDYIYDNPKVVKKSQSIKNFLHKTSYDKLDRLFTRHNPHAVVCTQAFPCGMVADYKRERKLKTKVIGVLTDFAPHSFWINEGVDYYVVPSVEAKERFVKKGVSADSIKVYGIPIRPKFSAQLDRNPIAESLEFSAEVPTVLVMGGGQGLGPIKNIVKSLVKVKTNFQIIVLAGTNTKIVSNLKSITKKTDKKVLIYEFATNVDALMDLSSLIITKPGGITTAESLAKGLPMIIVDPIPGQEMRNTDFLIKKGVGIRIDDTADVGEEVELLLKSPERLALMSKAAYENAHPHSTLDIAKLILDSTGNK</sequence>